<evidence type="ECO:0000313" key="1">
    <source>
        <dbReference type="EMBL" id="PRQ52909.1"/>
    </source>
</evidence>
<dbReference type="PANTHER" id="PTHR33985">
    <property type="entry name" value="OS02G0491300 PROTEIN-RELATED"/>
    <property type="match status" value="1"/>
</dbReference>
<accession>A0A2P6S2L2</accession>
<name>A0A2P6S2L2_ROSCH</name>
<comment type="caution">
    <text evidence="1">The sequence shown here is derived from an EMBL/GenBank/DDBJ whole genome shotgun (WGS) entry which is preliminary data.</text>
</comment>
<dbReference type="Proteomes" id="UP000238479">
    <property type="component" value="Chromosome 2"/>
</dbReference>
<dbReference type="InterPro" id="IPR052806">
    <property type="entry name" value="Fasciclin-like_AGP"/>
</dbReference>
<reference evidence="1 2" key="1">
    <citation type="journal article" date="2018" name="Nat. Genet.">
        <title>The Rosa genome provides new insights in the design of modern roses.</title>
        <authorList>
            <person name="Bendahmane M."/>
        </authorList>
    </citation>
    <scope>NUCLEOTIDE SEQUENCE [LARGE SCALE GENOMIC DNA]</scope>
    <source>
        <strain evidence="2">cv. Old Blush</strain>
    </source>
</reference>
<dbReference type="EMBL" id="PDCK01000040">
    <property type="protein sequence ID" value="PRQ52909.1"/>
    <property type="molecule type" value="Genomic_DNA"/>
</dbReference>
<gene>
    <name evidence="1" type="ORF">RchiOBHm_Chr2g0160671</name>
</gene>
<proteinExistence type="predicted"/>
<dbReference type="Gramene" id="PRQ52909">
    <property type="protein sequence ID" value="PRQ52909"/>
    <property type="gene ID" value="RchiOBHm_Chr2g0160671"/>
</dbReference>
<keyword evidence="2" id="KW-1185">Reference proteome</keyword>
<protein>
    <submittedName>
        <fullName evidence="1">Uncharacterized protein</fullName>
    </submittedName>
</protein>
<organism evidence="1 2">
    <name type="scientific">Rosa chinensis</name>
    <name type="common">China rose</name>
    <dbReference type="NCBI Taxonomy" id="74649"/>
    <lineage>
        <taxon>Eukaryota</taxon>
        <taxon>Viridiplantae</taxon>
        <taxon>Streptophyta</taxon>
        <taxon>Embryophyta</taxon>
        <taxon>Tracheophyta</taxon>
        <taxon>Spermatophyta</taxon>
        <taxon>Magnoliopsida</taxon>
        <taxon>eudicotyledons</taxon>
        <taxon>Gunneridae</taxon>
        <taxon>Pentapetalae</taxon>
        <taxon>rosids</taxon>
        <taxon>fabids</taxon>
        <taxon>Rosales</taxon>
        <taxon>Rosaceae</taxon>
        <taxon>Rosoideae</taxon>
        <taxon>Rosoideae incertae sedis</taxon>
        <taxon>Rosa</taxon>
    </lineage>
</organism>
<evidence type="ECO:0000313" key="2">
    <source>
        <dbReference type="Proteomes" id="UP000238479"/>
    </source>
</evidence>
<dbReference type="PANTHER" id="PTHR33985:SF19">
    <property type="entry name" value="FASCICLIN-LIKE ARABINOGALACTAN PROTEIN 21"/>
    <property type="match status" value="1"/>
</dbReference>
<sequence>MEKPQGSCLPTLYRKKSLAVTRIDRKNRTVQINRVWVSHPNLFLEGSISIHGVLGPFAAVDPEYDVIHAPVCDSNSSVVSGSGGLKKNKKKSNVEWGRIIRLLSSKGFVLFAIGLHSVLDGILEDERNVSSVTIFVPPRYWSLELIIILGLCLRRL</sequence>
<dbReference type="AlphaFoldDB" id="A0A2P6S2L2"/>
<dbReference type="STRING" id="74649.A0A2P6S2L2"/>